<name>A0A7S0EYE7_9CRYP</name>
<sequence>MSHGLGDEGTGVGELPGAEAASRLLQELKMSSEPQQDTTSVNESNKWRDASTQNVARTRSMAIARESARPVPAGGVRSWPLRQHQEETRSCGHGTCALVGYCIRKPAKKPSAMQSERKQQKEEEAQDVPGATSLTYPIRNIHHVDEHVVKAAKDCSDATHRTGQASSGHRIETIRIRDIVIDRTPSEERKFYLRSQYFGKVDTKALTKRVCSEGEMLMEGIELARRKKRRTGVEDDASA</sequence>
<evidence type="ECO:0000256" key="1">
    <source>
        <dbReference type="SAM" id="MobiDB-lite"/>
    </source>
</evidence>
<protein>
    <submittedName>
        <fullName evidence="2">Uncharacterized protein</fullName>
    </submittedName>
</protein>
<dbReference type="AlphaFoldDB" id="A0A7S0EYE7"/>
<feature type="compositionally biased region" description="Polar residues" evidence="1">
    <location>
        <begin position="32"/>
        <end position="56"/>
    </location>
</feature>
<feature type="region of interest" description="Disordered" evidence="1">
    <location>
        <begin position="1"/>
        <end position="56"/>
    </location>
</feature>
<evidence type="ECO:0000313" key="2">
    <source>
        <dbReference type="EMBL" id="CAD8497068.1"/>
    </source>
</evidence>
<gene>
    <name evidence="2" type="ORF">HPHI1048_LOCUS17489</name>
</gene>
<proteinExistence type="predicted"/>
<dbReference type="EMBL" id="HBEO01026002">
    <property type="protein sequence ID" value="CAD8497068.1"/>
    <property type="molecule type" value="Transcribed_RNA"/>
</dbReference>
<organism evidence="2">
    <name type="scientific">Hanusia phi</name>
    <dbReference type="NCBI Taxonomy" id="3032"/>
    <lineage>
        <taxon>Eukaryota</taxon>
        <taxon>Cryptophyceae</taxon>
        <taxon>Pyrenomonadales</taxon>
        <taxon>Geminigeraceae</taxon>
        <taxon>Hanusia</taxon>
    </lineage>
</organism>
<feature type="region of interest" description="Disordered" evidence="1">
    <location>
        <begin position="110"/>
        <end position="131"/>
    </location>
</feature>
<accession>A0A7S0EYE7</accession>
<reference evidence="2" key="1">
    <citation type="submission" date="2021-01" db="EMBL/GenBank/DDBJ databases">
        <authorList>
            <person name="Corre E."/>
            <person name="Pelletier E."/>
            <person name="Niang G."/>
            <person name="Scheremetjew M."/>
            <person name="Finn R."/>
            <person name="Kale V."/>
            <person name="Holt S."/>
            <person name="Cochrane G."/>
            <person name="Meng A."/>
            <person name="Brown T."/>
            <person name="Cohen L."/>
        </authorList>
    </citation>
    <scope>NUCLEOTIDE SEQUENCE</scope>
    <source>
        <strain evidence="2">CCMP325</strain>
    </source>
</reference>